<dbReference type="EMBL" id="MU268375">
    <property type="protein sequence ID" value="KAH7904739.1"/>
    <property type="molecule type" value="Genomic_DNA"/>
</dbReference>
<protein>
    <submittedName>
        <fullName evidence="1">Uncharacterized protein</fullName>
    </submittedName>
</protein>
<reference evidence="1" key="1">
    <citation type="journal article" date="2021" name="New Phytol.">
        <title>Evolutionary innovations through gain and loss of genes in the ectomycorrhizal Boletales.</title>
        <authorList>
            <person name="Wu G."/>
            <person name="Miyauchi S."/>
            <person name="Morin E."/>
            <person name="Kuo A."/>
            <person name="Drula E."/>
            <person name="Varga T."/>
            <person name="Kohler A."/>
            <person name="Feng B."/>
            <person name="Cao Y."/>
            <person name="Lipzen A."/>
            <person name="Daum C."/>
            <person name="Hundley H."/>
            <person name="Pangilinan J."/>
            <person name="Johnson J."/>
            <person name="Barry K."/>
            <person name="LaButti K."/>
            <person name="Ng V."/>
            <person name="Ahrendt S."/>
            <person name="Min B."/>
            <person name="Choi I.G."/>
            <person name="Park H."/>
            <person name="Plett J.M."/>
            <person name="Magnuson J."/>
            <person name="Spatafora J.W."/>
            <person name="Nagy L.G."/>
            <person name="Henrissat B."/>
            <person name="Grigoriev I.V."/>
            <person name="Yang Z.L."/>
            <person name="Xu J."/>
            <person name="Martin F.M."/>
        </authorList>
    </citation>
    <scope>NUCLEOTIDE SEQUENCE</scope>
    <source>
        <strain evidence="1">ATCC 28755</strain>
    </source>
</reference>
<dbReference type="Proteomes" id="UP000790377">
    <property type="component" value="Unassembled WGS sequence"/>
</dbReference>
<sequence length="219" mass="23778">MSVSVDDLVASLSANHIGQEAIDLAALQAQLAQTLFAHQFSSPACSSSPYTHSSPIVSKRDPGHIQHCTTPTGRTPSSSFNWPSGGYIPSDGTRRRSSSIVASRSRRPSVDENWCDLDEMEEDERMVEDLLTPSSPPTTSFYTRLPQSIQSPPKSVSYLPAPSSSYNVTPTSESLFTAQDPFYLAQLQASQAPSQPSCFSHAGRPSTQSPFIMGHQPCW</sequence>
<evidence type="ECO:0000313" key="1">
    <source>
        <dbReference type="EMBL" id="KAH7904739.1"/>
    </source>
</evidence>
<name>A0ACB7ZV54_9AGAM</name>
<evidence type="ECO:0000313" key="2">
    <source>
        <dbReference type="Proteomes" id="UP000790377"/>
    </source>
</evidence>
<keyword evidence="2" id="KW-1185">Reference proteome</keyword>
<accession>A0ACB7ZV54</accession>
<gene>
    <name evidence="1" type="ORF">BJ138DRAFT_868457</name>
</gene>
<organism evidence="1 2">
    <name type="scientific">Hygrophoropsis aurantiaca</name>
    <dbReference type="NCBI Taxonomy" id="72124"/>
    <lineage>
        <taxon>Eukaryota</taxon>
        <taxon>Fungi</taxon>
        <taxon>Dikarya</taxon>
        <taxon>Basidiomycota</taxon>
        <taxon>Agaricomycotina</taxon>
        <taxon>Agaricomycetes</taxon>
        <taxon>Agaricomycetidae</taxon>
        <taxon>Boletales</taxon>
        <taxon>Coniophorineae</taxon>
        <taxon>Hygrophoropsidaceae</taxon>
        <taxon>Hygrophoropsis</taxon>
    </lineage>
</organism>
<proteinExistence type="predicted"/>
<comment type="caution">
    <text evidence="1">The sequence shown here is derived from an EMBL/GenBank/DDBJ whole genome shotgun (WGS) entry which is preliminary data.</text>
</comment>